<evidence type="ECO:0000256" key="17">
    <source>
        <dbReference type="ARBA" id="ARBA00049161"/>
    </source>
</evidence>
<dbReference type="GO" id="GO:0046656">
    <property type="term" value="P:folic acid biosynthetic process"/>
    <property type="evidence" value="ECO:0007669"/>
    <property type="project" value="UniProtKB-KW"/>
</dbReference>
<dbReference type="GO" id="GO:0005737">
    <property type="term" value="C:cytoplasm"/>
    <property type="evidence" value="ECO:0007669"/>
    <property type="project" value="TreeGrafter"/>
</dbReference>
<dbReference type="SUPFAM" id="SSF53244">
    <property type="entry name" value="MurD-like peptide ligases, peptide-binding domain"/>
    <property type="match status" value="1"/>
</dbReference>
<feature type="domain" description="Mur ligase central" evidence="20">
    <location>
        <begin position="43"/>
        <end position="265"/>
    </location>
</feature>
<keyword evidence="11 18" id="KW-0547">Nucleotide-binding</keyword>
<evidence type="ECO:0000256" key="12">
    <source>
        <dbReference type="ARBA" id="ARBA00022840"/>
    </source>
</evidence>
<dbReference type="FunFam" id="3.40.1190.10:FF:000004">
    <property type="entry name" value="Dihydrofolate synthase/folylpolyglutamate synthase"/>
    <property type="match status" value="1"/>
</dbReference>
<reference evidence="21" key="1">
    <citation type="submission" date="2017-02" db="EMBL/GenBank/DDBJ databases">
        <title>Delving into the versatile metabolic prowess of the omnipresent phylum Bacteroidetes.</title>
        <authorList>
            <person name="Nobu M.K."/>
            <person name="Mei R."/>
            <person name="Narihiro T."/>
            <person name="Kuroda K."/>
            <person name="Liu W.-T."/>
        </authorList>
    </citation>
    <scope>NUCLEOTIDE SEQUENCE</scope>
    <source>
        <strain evidence="21">ADurb.Bin131</strain>
    </source>
</reference>
<keyword evidence="13" id="KW-0460">Magnesium</keyword>
<dbReference type="Pfam" id="PF08245">
    <property type="entry name" value="Mur_ligase_M"/>
    <property type="match status" value="1"/>
</dbReference>
<evidence type="ECO:0000256" key="1">
    <source>
        <dbReference type="ARBA" id="ARBA00001946"/>
    </source>
</evidence>
<comment type="cofactor">
    <cofactor evidence="1">
        <name>Mg(2+)</name>
        <dbReference type="ChEBI" id="CHEBI:18420"/>
    </cofactor>
</comment>
<comment type="pathway">
    <text evidence="2">Cofactor biosynthesis; tetrahydrofolate biosynthesis; 7,8-dihydrofolate from 2-amino-4-hydroxy-6-hydroxymethyl-7,8-dihydropteridine diphosphate and 4-aminobenzoate: step 2/2.</text>
</comment>
<evidence type="ECO:0000256" key="10">
    <source>
        <dbReference type="ARBA" id="ARBA00022723"/>
    </source>
</evidence>
<dbReference type="AlphaFoldDB" id="A0A1V6CC39"/>
<evidence type="ECO:0000256" key="14">
    <source>
        <dbReference type="ARBA" id="ARBA00022909"/>
    </source>
</evidence>
<evidence type="ECO:0000256" key="6">
    <source>
        <dbReference type="ARBA" id="ARBA00013023"/>
    </source>
</evidence>
<dbReference type="EC" id="6.3.2.17" evidence="7"/>
<keyword evidence="14" id="KW-0289">Folate biosynthesis</keyword>
<dbReference type="NCBIfam" id="TIGR01499">
    <property type="entry name" value="folC"/>
    <property type="match status" value="1"/>
</dbReference>
<comment type="pathway">
    <text evidence="3">Cofactor biosynthesis; tetrahydrofolylpolyglutamate biosynthesis.</text>
</comment>
<dbReference type="GO" id="GO:0004326">
    <property type="term" value="F:tetrahydrofolylpolyglutamate synthase activity"/>
    <property type="evidence" value="ECO:0007669"/>
    <property type="project" value="UniProtKB-EC"/>
</dbReference>
<dbReference type="InterPro" id="IPR001645">
    <property type="entry name" value="Folylpolyglutamate_synth"/>
</dbReference>
<dbReference type="PANTHER" id="PTHR11136:SF0">
    <property type="entry name" value="DIHYDROFOLATE SYNTHETASE-RELATED"/>
    <property type="match status" value="1"/>
</dbReference>
<dbReference type="InterPro" id="IPR036565">
    <property type="entry name" value="Mur-like_cat_sf"/>
</dbReference>
<evidence type="ECO:0000256" key="5">
    <source>
        <dbReference type="ARBA" id="ARBA00011245"/>
    </source>
</evidence>
<dbReference type="InterPro" id="IPR036615">
    <property type="entry name" value="Mur_ligase_C_dom_sf"/>
</dbReference>
<evidence type="ECO:0000256" key="3">
    <source>
        <dbReference type="ARBA" id="ARBA00005150"/>
    </source>
</evidence>
<sequence>MSRSGHTYLDHLTDFGIKLGLDKMRFILTKLGNPQKKYSSILIAGTNGKGSVANFITNCLKENNYKVGFYTSPHLIRVEERIRINGKPIPSRIFDNLCLEIKGLCMKLPIEMQPTYFEALTAVAFEYFAREKIDVCVCEVGMGGRFDATNVIDADLQIITPVSYDHMEYLGNSIQEIAFEKAGIIKQDAIVISGKQSLEAEKVLKRICKQRNSRIFLYGKDFSARTVHSCSLDGQVFDFTGIEKLKNVSIKMLGRYQVHNAAVALESLFALKKKGFRIENNAILRGMQNAFWPARFHLIMRNPFVVLDGAHNPAGITSLKQTLKFYFPDKKFIFLIGILKDKKWQDMLKILLPVGKKFIFTKSNNPRSIAPEKLAEEMKRLSAHSTIEVIEDPSFAVKRLVSMQDTEPKIICGSLYLAGEILKILRIKI</sequence>
<dbReference type="PIRSF" id="PIRSF001563">
    <property type="entry name" value="Folylpolyglu_synth"/>
    <property type="match status" value="1"/>
</dbReference>
<dbReference type="GO" id="GO:0046872">
    <property type="term" value="F:metal ion binding"/>
    <property type="evidence" value="ECO:0007669"/>
    <property type="project" value="UniProtKB-KW"/>
</dbReference>
<dbReference type="SUPFAM" id="SSF53623">
    <property type="entry name" value="MurD-like peptide ligases, catalytic domain"/>
    <property type="match status" value="1"/>
</dbReference>
<gene>
    <name evidence="21" type="primary">fgs</name>
    <name evidence="21" type="ORF">BWX89_00495</name>
</gene>
<feature type="domain" description="Mur ligase C-terminal" evidence="19">
    <location>
        <begin position="295"/>
        <end position="404"/>
    </location>
</feature>
<evidence type="ECO:0000259" key="19">
    <source>
        <dbReference type="Pfam" id="PF02875"/>
    </source>
</evidence>
<protein>
    <recommendedName>
        <fullName evidence="8">Dihydrofolate synthase/folylpolyglutamate synthase</fullName>
        <ecNumber evidence="6">6.3.2.12</ecNumber>
        <ecNumber evidence="7">6.3.2.17</ecNumber>
    </recommendedName>
    <alternativeName>
        <fullName evidence="15">Tetrahydrofolylpolyglutamate synthase</fullName>
    </alternativeName>
</protein>
<comment type="similarity">
    <text evidence="4 18">Belongs to the folylpolyglutamate synthase family.</text>
</comment>
<evidence type="ECO:0000256" key="13">
    <source>
        <dbReference type="ARBA" id="ARBA00022842"/>
    </source>
</evidence>
<dbReference type="EMBL" id="MWDQ01000039">
    <property type="protein sequence ID" value="OQB74482.1"/>
    <property type="molecule type" value="Genomic_DNA"/>
</dbReference>
<accession>A0A1V6CC39</accession>
<evidence type="ECO:0000259" key="20">
    <source>
        <dbReference type="Pfam" id="PF08245"/>
    </source>
</evidence>
<dbReference type="PANTHER" id="PTHR11136">
    <property type="entry name" value="FOLYLPOLYGLUTAMATE SYNTHASE-RELATED"/>
    <property type="match status" value="1"/>
</dbReference>
<comment type="subunit">
    <text evidence="5">Monomer.</text>
</comment>
<comment type="catalytic activity">
    <reaction evidence="17">
        <text>7,8-dihydropteroate + L-glutamate + ATP = 7,8-dihydrofolate + ADP + phosphate + H(+)</text>
        <dbReference type="Rhea" id="RHEA:23584"/>
        <dbReference type="ChEBI" id="CHEBI:15378"/>
        <dbReference type="ChEBI" id="CHEBI:17839"/>
        <dbReference type="ChEBI" id="CHEBI:29985"/>
        <dbReference type="ChEBI" id="CHEBI:30616"/>
        <dbReference type="ChEBI" id="CHEBI:43474"/>
        <dbReference type="ChEBI" id="CHEBI:57451"/>
        <dbReference type="ChEBI" id="CHEBI:456216"/>
        <dbReference type="EC" id="6.3.2.12"/>
    </reaction>
</comment>
<evidence type="ECO:0000256" key="4">
    <source>
        <dbReference type="ARBA" id="ARBA00008276"/>
    </source>
</evidence>
<dbReference type="Gene3D" id="3.40.1190.10">
    <property type="entry name" value="Mur-like, catalytic domain"/>
    <property type="match status" value="1"/>
</dbReference>
<evidence type="ECO:0000256" key="7">
    <source>
        <dbReference type="ARBA" id="ARBA00013025"/>
    </source>
</evidence>
<dbReference type="InterPro" id="IPR004101">
    <property type="entry name" value="Mur_ligase_C"/>
</dbReference>
<dbReference type="InterPro" id="IPR013221">
    <property type="entry name" value="Mur_ligase_cen"/>
</dbReference>
<keyword evidence="9 18" id="KW-0436">Ligase</keyword>
<dbReference type="Proteomes" id="UP000485562">
    <property type="component" value="Unassembled WGS sequence"/>
</dbReference>
<evidence type="ECO:0000313" key="21">
    <source>
        <dbReference type="EMBL" id="OQB74482.1"/>
    </source>
</evidence>
<dbReference type="Pfam" id="PF02875">
    <property type="entry name" value="Mur_ligase_C"/>
    <property type="match status" value="1"/>
</dbReference>
<name>A0A1V6CC39_UNCT6</name>
<dbReference type="GO" id="GO:0005524">
    <property type="term" value="F:ATP binding"/>
    <property type="evidence" value="ECO:0007669"/>
    <property type="project" value="UniProtKB-KW"/>
</dbReference>
<evidence type="ECO:0000256" key="9">
    <source>
        <dbReference type="ARBA" id="ARBA00022598"/>
    </source>
</evidence>
<comment type="caution">
    <text evidence="21">The sequence shown here is derived from an EMBL/GenBank/DDBJ whole genome shotgun (WGS) entry which is preliminary data.</text>
</comment>
<evidence type="ECO:0000256" key="2">
    <source>
        <dbReference type="ARBA" id="ARBA00004799"/>
    </source>
</evidence>
<organism evidence="21">
    <name type="scientific">candidate division TA06 bacterium ADurb.Bin131</name>
    <dbReference type="NCBI Taxonomy" id="1852827"/>
    <lineage>
        <taxon>Bacteria</taxon>
        <taxon>Bacteria division TA06</taxon>
    </lineage>
</organism>
<evidence type="ECO:0000256" key="15">
    <source>
        <dbReference type="ARBA" id="ARBA00030592"/>
    </source>
</evidence>
<keyword evidence="10" id="KW-0479">Metal-binding</keyword>
<comment type="catalytic activity">
    <reaction evidence="16">
        <text>(6S)-5,6,7,8-tetrahydrofolyl-(gamma-L-Glu)(n) + L-glutamate + ATP = (6S)-5,6,7,8-tetrahydrofolyl-(gamma-L-Glu)(n+1) + ADP + phosphate + H(+)</text>
        <dbReference type="Rhea" id="RHEA:10580"/>
        <dbReference type="Rhea" id="RHEA-COMP:14738"/>
        <dbReference type="Rhea" id="RHEA-COMP:14740"/>
        <dbReference type="ChEBI" id="CHEBI:15378"/>
        <dbReference type="ChEBI" id="CHEBI:29985"/>
        <dbReference type="ChEBI" id="CHEBI:30616"/>
        <dbReference type="ChEBI" id="CHEBI:43474"/>
        <dbReference type="ChEBI" id="CHEBI:141005"/>
        <dbReference type="ChEBI" id="CHEBI:456216"/>
        <dbReference type="EC" id="6.3.2.17"/>
    </reaction>
</comment>
<proteinExistence type="inferred from homology"/>
<dbReference type="GO" id="GO:0008841">
    <property type="term" value="F:dihydrofolate synthase activity"/>
    <property type="evidence" value="ECO:0007669"/>
    <property type="project" value="UniProtKB-EC"/>
</dbReference>
<dbReference type="EC" id="6.3.2.12" evidence="6"/>
<evidence type="ECO:0000256" key="18">
    <source>
        <dbReference type="PIRNR" id="PIRNR001563"/>
    </source>
</evidence>
<keyword evidence="12 18" id="KW-0067">ATP-binding</keyword>
<dbReference type="Gene3D" id="3.90.190.20">
    <property type="entry name" value="Mur ligase, C-terminal domain"/>
    <property type="match status" value="1"/>
</dbReference>
<evidence type="ECO:0000256" key="8">
    <source>
        <dbReference type="ARBA" id="ARBA00019357"/>
    </source>
</evidence>
<evidence type="ECO:0000256" key="16">
    <source>
        <dbReference type="ARBA" id="ARBA00047493"/>
    </source>
</evidence>
<evidence type="ECO:0000256" key="11">
    <source>
        <dbReference type="ARBA" id="ARBA00022741"/>
    </source>
</evidence>